<dbReference type="OrthoDB" id="8453270at2"/>
<dbReference type="EMBL" id="SJFN01000038">
    <property type="protein sequence ID" value="TBW33883.1"/>
    <property type="molecule type" value="Genomic_DNA"/>
</dbReference>
<feature type="compositionally biased region" description="Acidic residues" evidence="1">
    <location>
        <begin position="8"/>
        <end position="22"/>
    </location>
</feature>
<name>A0A4Q9VH48_9HYPH</name>
<proteinExistence type="predicted"/>
<evidence type="ECO:0000313" key="3">
    <source>
        <dbReference type="Proteomes" id="UP000292781"/>
    </source>
</evidence>
<evidence type="ECO:0000256" key="1">
    <source>
        <dbReference type="SAM" id="MobiDB-lite"/>
    </source>
</evidence>
<organism evidence="2 3">
    <name type="scientific">Siculibacillus lacustris</name>
    <dbReference type="NCBI Taxonomy" id="1549641"/>
    <lineage>
        <taxon>Bacteria</taxon>
        <taxon>Pseudomonadati</taxon>
        <taxon>Pseudomonadota</taxon>
        <taxon>Alphaproteobacteria</taxon>
        <taxon>Hyphomicrobiales</taxon>
        <taxon>Ancalomicrobiaceae</taxon>
        <taxon>Siculibacillus</taxon>
    </lineage>
</organism>
<feature type="region of interest" description="Disordered" evidence="1">
    <location>
        <begin position="1"/>
        <end position="24"/>
    </location>
</feature>
<dbReference type="RefSeq" id="WP_131311273.1">
    <property type="nucleotide sequence ID" value="NZ_SJFN01000038.1"/>
</dbReference>
<accession>A0A4Q9VH48</accession>
<sequence>MVNGGNDNDNDNDNFESYDDEQEAHAEALREMVLDYLDENDVDEGTAVFGLIEIALSIAMSGYVMSVEKPSAGGLGMALDRLGKDIADLLREAKKGAKSFIEETQAALEADGGDEA</sequence>
<comment type="caution">
    <text evidence="2">The sequence shown here is derived from an EMBL/GenBank/DDBJ whole genome shotgun (WGS) entry which is preliminary data.</text>
</comment>
<dbReference type="AlphaFoldDB" id="A0A4Q9VH48"/>
<dbReference type="Proteomes" id="UP000292781">
    <property type="component" value="Unassembled WGS sequence"/>
</dbReference>
<evidence type="ECO:0000313" key="2">
    <source>
        <dbReference type="EMBL" id="TBW33883.1"/>
    </source>
</evidence>
<keyword evidence="3" id="KW-1185">Reference proteome</keyword>
<reference evidence="2 3" key="1">
    <citation type="submission" date="2019-02" db="EMBL/GenBank/DDBJ databases">
        <title>Siculibacillus lacustris gen. nov., sp. nov., a new rosette-forming bacterium isolated from a freshwater crater lake (Lake St. Ana, Romania).</title>
        <authorList>
            <person name="Felfoldi T."/>
            <person name="Marton Z."/>
            <person name="Szabo A."/>
            <person name="Mentes A."/>
            <person name="Boka K."/>
            <person name="Marialigeti K."/>
            <person name="Mathe I."/>
            <person name="Koncz M."/>
            <person name="Schumann P."/>
            <person name="Toth E."/>
        </authorList>
    </citation>
    <scope>NUCLEOTIDE SEQUENCE [LARGE SCALE GENOMIC DNA]</scope>
    <source>
        <strain evidence="2 3">SA-279</strain>
    </source>
</reference>
<gene>
    <name evidence="2" type="ORF">EYW49_19335</name>
</gene>
<protein>
    <submittedName>
        <fullName evidence="2">Uncharacterized protein</fullName>
    </submittedName>
</protein>